<dbReference type="PANTHER" id="PTHR48043:SF159">
    <property type="entry name" value="EG:EG0003.4 PROTEIN-RELATED"/>
    <property type="match status" value="1"/>
</dbReference>
<dbReference type="InterPro" id="IPR001878">
    <property type="entry name" value="Znf_CCHC"/>
</dbReference>
<dbReference type="InterPro" id="IPR036875">
    <property type="entry name" value="Znf_CCHC_sf"/>
</dbReference>
<evidence type="ECO:0000313" key="9">
    <source>
        <dbReference type="Proteomes" id="UP001168821"/>
    </source>
</evidence>
<dbReference type="PROSITE" id="PS00375">
    <property type="entry name" value="UDPGT"/>
    <property type="match status" value="1"/>
</dbReference>
<dbReference type="Pfam" id="PF00201">
    <property type="entry name" value="UDPGT"/>
    <property type="match status" value="1"/>
</dbReference>
<evidence type="ECO:0000313" key="8">
    <source>
        <dbReference type="EMBL" id="KAJ3641640.1"/>
    </source>
</evidence>
<dbReference type="SUPFAM" id="SSF53756">
    <property type="entry name" value="UDP-Glycosyltransferase/glycogen phosphorylase"/>
    <property type="match status" value="1"/>
</dbReference>
<dbReference type="GO" id="GO:0003676">
    <property type="term" value="F:nucleic acid binding"/>
    <property type="evidence" value="ECO:0007669"/>
    <property type="project" value="InterPro"/>
</dbReference>
<sequence length="1021" mass="116072">MGNQELVESIYRKNFVGKMAEEQFGDSIRIVGTRGSGKQERVREVFLDQGRVYAGWHSFKWKDWVDVLRCYNCYGYGLGAFDCKIRNKVCRKCGELGHVGKQCKATIDQCRNCKVAGKEFVHSVFSSICPIFVQQLSAGCYSVMCDIGVCMKENDIWVALLQEPYAREGRVVGVPDDMRVYMSADGCGAAVLMDDRGRESERRGRELEELIGELDLEVLNRASHLFTFNGPMGKSDIDVTVVNDKIKKRRGWFMGNVNWEMFKSELGMEVYMTSLGSFARVPGREQLESLHRWIYIVMAKATKRFVRGKGKRAAWWTEQLNDLKGRVAKARKIWQLTRKREGNLEGNERCRFEYQGLLKHYKKAIKETKVLRWRNFVRFVGNADPWGAVYKLCRSEKNEGLVGVWGGDRKTETWRDTVEVLLREFFTVDVPVKHELYEGVEGVVERVNYDEVERSVRSMRKKKSPGMDGGTNEGKVRRGCGNGSDGNGGCFGDWSGCRDLQGKNGYDAGIVVLVETAEGEGSRKACEVCERGTANCANILGVFMYPSISHQMVYHNIMQELSLRGHHVTVVTPDPVNNPAFTNLTEIDIHCAYDLLEEKNVQKLFFKDLTFYDITRNFFQLLEIIADRELSSPSFKKLLGDHNRTFDLILVELMHPVMYALSGKFKAPVIGLMSMNIFNTQYDAVGNVNHPVLYPDFVINLPAGNMMLWEKVQSLAFFVWNRYYYQNVVLVKADKLVKKYFGDLAYISEYENSVSMSLLNRHHQIQSLRPNVPAVVEILPLEYHSPKPLPNDLQRILDDAKTGVVYFSLGTNVRMSRLEPQIRENILQALAELPYQVLLKCDVDLPKLPTNVVIRNWFPQKDLLAHNNVKVFVTHGGLHSLEEAVSSQIPIVGIPFYADQPENVRKFVALGIGEQINPTSITATELKEVIVKVAGSKMYKDNIRKVSGVVSDKPRSGLEDVIWWSEYVIKHGGAKHLKSSSVHMSWVTYFFLDVIAITIAIVAVSVFLIHCLIIVLLNFVK</sequence>
<reference evidence="8" key="1">
    <citation type="journal article" date="2023" name="G3 (Bethesda)">
        <title>Whole genome assemblies of Zophobas morio and Tenebrio molitor.</title>
        <authorList>
            <person name="Kaur S."/>
            <person name="Stinson S.A."/>
            <person name="diCenzo G.C."/>
        </authorList>
    </citation>
    <scope>NUCLEOTIDE SEQUENCE</scope>
    <source>
        <strain evidence="8">QUZm001</strain>
    </source>
</reference>
<evidence type="ECO:0000256" key="5">
    <source>
        <dbReference type="SAM" id="MobiDB-lite"/>
    </source>
</evidence>
<evidence type="ECO:0000256" key="4">
    <source>
        <dbReference type="PROSITE-ProRule" id="PRU00047"/>
    </source>
</evidence>
<dbReference type="InterPro" id="IPR050271">
    <property type="entry name" value="UDP-glycosyltransferase"/>
</dbReference>
<keyword evidence="6" id="KW-1133">Transmembrane helix</keyword>
<keyword evidence="9" id="KW-1185">Reference proteome</keyword>
<dbReference type="Gene3D" id="3.40.50.2000">
    <property type="entry name" value="Glycogen Phosphorylase B"/>
    <property type="match status" value="2"/>
</dbReference>
<keyword evidence="6" id="KW-0472">Membrane</keyword>
<keyword evidence="4" id="KW-0863">Zinc-finger</keyword>
<dbReference type="SUPFAM" id="SSF57756">
    <property type="entry name" value="Retrovirus zinc finger-like domains"/>
    <property type="match status" value="1"/>
</dbReference>
<gene>
    <name evidence="8" type="ORF">Zmor_028136</name>
</gene>
<dbReference type="CDD" id="cd03784">
    <property type="entry name" value="GT1_Gtf-like"/>
    <property type="match status" value="1"/>
</dbReference>
<protein>
    <recommendedName>
        <fullName evidence="7">CCHC-type domain-containing protein</fullName>
    </recommendedName>
</protein>
<feature type="region of interest" description="Disordered" evidence="5">
    <location>
        <begin position="458"/>
        <end position="479"/>
    </location>
</feature>
<keyword evidence="2" id="KW-0328">Glycosyltransferase</keyword>
<dbReference type="EMBL" id="JALNTZ010000009">
    <property type="protein sequence ID" value="KAJ3641640.1"/>
    <property type="molecule type" value="Genomic_DNA"/>
</dbReference>
<dbReference type="PROSITE" id="PS50158">
    <property type="entry name" value="ZF_CCHC"/>
    <property type="match status" value="1"/>
</dbReference>
<dbReference type="InterPro" id="IPR002213">
    <property type="entry name" value="UDP_glucos_trans"/>
</dbReference>
<keyword evidence="4" id="KW-0862">Zinc</keyword>
<evidence type="ECO:0000256" key="1">
    <source>
        <dbReference type="ARBA" id="ARBA00009995"/>
    </source>
</evidence>
<dbReference type="InterPro" id="IPR035595">
    <property type="entry name" value="UDP_glycos_trans_CS"/>
</dbReference>
<evidence type="ECO:0000256" key="3">
    <source>
        <dbReference type="ARBA" id="ARBA00022679"/>
    </source>
</evidence>
<dbReference type="GO" id="GO:0008270">
    <property type="term" value="F:zinc ion binding"/>
    <property type="evidence" value="ECO:0007669"/>
    <property type="project" value="UniProtKB-KW"/>
</dbReference>
<keyword evidence="4" id="KW-0479">Metal-binding</keyword>
<accession>A0AA38HPJ5</accession>
<dbReference type="InterPro" id="IPR036691">
    <property type="entry name" value="Endo/exonu/phosph_ase_sf"/>
</dbReference>
<dbReference type="GO" id="GO:0008194">
    <property type="term" value="F:UDP-glycosyltransferase activity"/>
    <property type="evidence" value="ECO:0007669"/>
    <property type="project" value="InterPro"/>
</dbReference>
<feature type="domain" description="CCHC-type" evidence="7">
    <location>
        <begin position="90"/>
        <end position="104"/>
    </location>
</feature>
<evidence type="ECO:0000256" key="6">
    <source>
        <dbReference type="SAM" id="Phobius"/>
    </source>
</evidence>
<feature type="transmembrane region" description="Helical" evidence="6">
    <location>
        <begin position="986"/>
        <end position="1019"/>
    </location>
</feature>
<dbReference type="Gene3D" id="3.60.10.10">
    <property type="entry name" value="Endonuclease/exonuclease/phosphatase"/>
    <property type="match status" value="1"/>
</dbReference>
<name>A0AA38HPJ5_9CUCU</name>
<dbReference type="FunFam" id="3.40.50.2000:FF:000021">
    <property type="entry name" value="UDP-glucuronosyltransferase"/>
    <property type="match status" value="1"/>
</dbReference>
<keyword evidence="3" id="KW-0808">Transferase</keyword>
<dbReference type="SMART" id="SM00343">
    <property type="entry name" value="ZnF_C2HC"/>
    <property type="match status" value="2"/>
</dbReference>
<dbReference type="AlphaFoldDB" id="A0AA38HPJ5"/>
<dbReference type="Proteomes" id="UP001168821">
    <property type="component" value="Unassembled WGS sequence"/>
</dbReference>
<keyword evidence="6" id="KW-0812">Transmembrane</keyword>
<organism evidence="8 9">
    <name type="scientific">Zophobas morio</name>
    <dbReference type="NCBI Taxonomy" id="2755281"/>
    <lineage>
        <taxon>Eukaryota</taxon>
        <taxon>Metazoa</taxon>
        <taxon>Ecdysozoa</taxon>
        <taxon>Arthropoda</taxon>
        <taxon>Hexapoda</taxon>
        <taxon>Insecta</taxon>
        <taxon>Pterygota</taxon>
        <taxon>Neoptera</taxon>
        <taxon>Endopterygota</taxon>
        <taxon>Coleoptera</taxon>
        <taxon>Polyphaga</taxon>
        <taxon>Cucujiformia</taxon>
        <taxon>Tenebrionidae</taxon>
        <taxon>Zophobas</taxon>
    </lineage>
</organism>
<comment type="similarity">
    <text evidence="1">Belongs to the UDP-glycosyltransferase family.</text>
</comment>
<evidence type="ECO:0000256" key="2">
    <source>
        <dbReference type="ARBA" id="ARBA00022676"/>
    </source>
</evidence>
<dbReference type="PANTHER" id="PTHR48043">
    <property type="entry name" value="EG:EG0003.4 PROTEIN-RELATED"/>
    <property type="match status" value="1"/>
</dbReference>
<proteinExistence type="inferred from homology"/>
<comment type="caution">
    <text evidence="8">The sequence shown here is derived from an EMBL/GenBank/DDBJ whole genome shotgun (WGS) entry which is preliminary data.</text>
</comment>
<evidence type="ECO:0000259" key="7">
    <source>
        <dbReference type="PROSITE" id="PS50158"/>
    </source>
</evidence>